<keyword evidence="1" id="KW-0472">Membrane</keyword>
<proteinExistence type="predicted"/>
<feature type="transmembrane region" description="Helical" evidence="1">
    <location>
        <begin position="268"/>
        <end position="285"/>
    </location>
</feature>
<gene>
    <name evidence="2" type="ORF">BI308_12730</name>
</gene>
<dbReference type="Proteomes" id="UP000183940">
    <property type="component" value="Unassembled WGS sequence"/>
</dbReference>
<dbReference type="InterPro" id="IPR047709">
    <property type="entry name" value="HpsJ-like"/>
</dbReference>
<keyword evidence="3" id="KW-1185">Reference proteome</keyword>
<dbReference type="NCBIfam" id="NF038305">
    <property type="entry name" value="HpsJ_fam"/>
    <property type="match status" value="1"/>
</dbReference>
<dbReference type="EMBL" id="MLAW01000020">
    <property type="protein sequence ID" value="OJJ25206.1"/>
    <property type="molecule type" value="Genomic_DNA"/>
</dbReference>
<keyword evidence="1" id="KW-1133">Transmembrane helix</keyword>
<accession>A0A1L9QRE5</accession>
<protein>
    <submittedName>
        <fullName evidence="2">Uncharacterized protein</fullName>
    </submittedName>
</protein>
<comment type="caution">
    <text evidence="2">The sequence shown here is derived from an EMBL/GenBank/DDBJ whole genome shotgun (WGS) entry which is preliminary data.</text>
</comment>
<keyword evidence="1" id="KW-0812">Transmembrane</keyword>
<organism evidence="2 3">
    <name type="scientific">Roseofilum reptotaenium AO1-A</name>
    <dbReference type="NCBI Taxonomy" id="1925591"/>
    <lineage>
        <taxon>Bacteria</taxon>
        <taxon>Bacillati</taxon>
        <taxon>Cyanobacteriota</taxon>
        <taxon>Cyanophyceae</taxon>
        <taxon>Desertifilales</taxon>
        <taxon>Desertifilaceae</taxon>
        <taxon>Roseofilum</taxon>
    </lineage>
</organism>
<evidence type="ECO:0000313" key="3">
    <source>
        <dbReference type="Proteomes" id="UP000183940"/>
    </source>
</evidence>
<reference evidence="2" key="1">
    <citation type="submission" date="2016-10" db="EMBL/GenBank/DDBJ databases">
        <title>CRISPR-Cas defence system in Roseofilum reptotaenium: evidence of a bacteriophage-cyanobacterium arms race in the coral black band disease.</title>
        <authorList>
            <person name="Buerger P."/>
            <person name="Wood-Charlson E.M."/>
            <person name="Weynberg K.D."/>
            <person name="Willis B."/>
            <person name="Van Oppen M.J."/>
        </authorList>
    </citation>
    <scope>NUCLEOTIDE SEQUENCE [LARGE SCALE GENOMIC DNA]</scope>
    <source>
        <strain evidence="2">AO1-A</strain>
    </source>
</reference>
<feature type="transmembrane region" description="Helical" evidence="1">
    <location>
        <begin position="123"/>
        <end position="139"/>
    </location>
</feature>
<evidence type="ECO:0000313" key="2">
    <source>
        <dbReference type="EMBL" id="OJJ25206.1"/>
    </source>
</evidence>
<name>A0A1L9QRE5_9CYAN</name>
<feature type="transmembrane region" description="Helical" evidence="1">
    <location>
        <begin position="78"/>
        <end position="103"/>
    </location>
</feature>
<evidence type="ECO:0000256" key="1">
    <source>
        <dbReference type="SAM" id="Phobius"/>
    </source>
</evidence>
<dbReference type="AlphaFoldDB" id="A0A1L9QRE5"/>
<feature type="transmembrane region" description="Helical" evidence="1">
    <location>
        <begin position="151"/>
        <end position="170"/>
    </location>
</feature>
<dbReference type="STRING" id="1925591.BI308_12730"/>
<sequence>MDAEGNSGSATISLYQSQCILSGLKAFHPQSSIAIPMLEQQPKPNPPTKKLSPPWFQDPLHPKDSGLFLSEAVFNRTLVLLPMVGYTVLGLTVINTIILFIPFQPLNPVWVLETMGHLVEGCWFPLLGLVCVLYGRWGYVDRWELRLWRFLSRMMLLVGLGYLLMVPVGIRQTWKIEGMNQAQLQSQMVEHTQVFADAQERLQQSKSIEDLNELRVWMFPNRVLPIRDNPQELKKELQQELAQTQRAWEGQLRSQRRAQRLTLMKKSVKWNLGAIIGGVAFLWLWNKTRWSRHVRLR</sequence>